<protein>
    <submittedName>
        <fullName evidence="2">Helix-turn-helix domain-containing protein</fullName>
    </submittedName>
</protein>
<gene>
    <name evidence="2" type="ORF">ABDK96_01890</name>
</gene>
<dbReference type="RefSeq" id="WP_347918452.1">
    <property type="nucleotide sequence ID" value="NZ_JBDXMX010000001.1"/>
</dbReference>
<organism evidence="2 3">
    <name type="scientific">Citricoccus nitrophenolicus</name>
    <dbReference type="NCBI Taxonomy" id="863575"/>
    <lineage>
        <taxon>Bacteria</taxon>
        <taxon>Bacillati</taxon>
        <taxon>Actinomycetota</taxon>
        <taxon>Actinomycetes</taxon>
        <taxon>Micrococcales</taxon>
        <taxon>Micrococcaceae</taxon>
        <taxon>Citricoccus</taxon>
    </lineage>
</organism>
<dbReference type="EMBL" id="JBDXMX010000001">
    <property type="protein sequence ID" value="MEO9246428.1"/>
    <property type="molecule type" value="Genomic_DNA"/>
</dbReference>
<keyword evidence="3" id="KW-1185">Reference proteome</keyword>
<accession>A0ABV0IEL3</accession>
<dbReference type="Proteomes" id="UP001484097">
    <property type="component" value="Unassembled WGS sequence"/>
</dbReference>
<proteinExistence type="predicted"/>
<name>A0ABV0IEL3_9MICC</name>
<evidence type="ECO:0000313" key="3">
    <source>
        <dbReference type="Proteomes" id="UP001484097"/>
    </source>
</evidence>
<dbReference type="Pfam" id="PF12728">
    <property type="entry name" value="HTH_17"/>
    <property type="match status" value="1"/>
</dbReference>
<dbReference type="InterPro" id="IPR041657">
    <property type="entry name" value="HTH_17"/>
</dbReference>
<feature type="domain" description="Helix-turn-helix" evidence="1">
    <location>
        <begin position="5"/>
        <end position="56"/>
    </location>
</feature>
<evidence type="ECO:0000313" key="2">
    <source>
        <dbReference type="EMBL" id="MEO9246428.1"/>
    </source>
</evidence>
<sequence length="58" mass="6714">MPTILLTVIQAAERLNEHPDTTRARLRSGELKGTRFSKRGPWRVTERAIDHFIQKGTR</sequence>
<comment type="caution">
    <text evidence="2">The sequence shown here is derived from an EMBL/GenBank/DDBJ whole genome shotgun (WGS) entry which is preliminary data.</text>
</comment>
<evidence type="ECO:0000259" key="1">
    <source>
        <dbReference type="Pfam" id="PF12728"/>
    </source>
</evidence>
<reference evidence="2 3" key="1">
    <citation type="submission" date="2024-05" db="EMBL/GenBank/DDBJ databases">
        <authorList>
            <person name="Yi C."/>
        </authorList>
    </citation>
    <scope>NUCLEOTIDE SEQUENCE [LARGE SCALE GENOMIC DNA]</scope>
    <source>
        <strain evidence="2 3">XS13</strain>
    </source>
</reference>